<reference evidence="1 2" key="1">
    <citation type="submission" date="2019-11" db="EMBL/GenBank/DDBJ databases">
        <title>Whole-genome sequence of a the green, strictly anaerobic photosynthetic bacterium Heliobacillus mobilis DSM 6151.</title>
        <authorList>
            <person name="Kyndt J.A."/>
            <person name="Meyer T.E."/>
        </authorList>
    </citation>
    <scope>NUCLEOTIDE SEQUENCE [LARGE SCALE GENOMIC DNA]</scope>
    <source>
        <strain evidence="1 2">DSM 6151</strain>
    </source>
</reference>
<dbReference type="OrthoDB" id="2078486at2"/>
<organism evidence="1 2">
    <name type="scientific">Heliobacterium mobile</name>
    <name type="common">Heliobacillus mobilis</name>
    <dbReference type="NCBI Taxonomy" id="28064"/>
    <lineage>
        <taxon>Bacteria</taxon>
        <taxon>Bacillati</taxon>
        <taxon>Bacillota</taxon>
        <taxon>Clostridia</taxon>
        <taxon>Eubacteriales</taxon>
        <taxon>Heliobacteriaceae</taxon>
        <taxon>Heliobacterium</taxon>
    </lineage>
</organism>
<dbReference type="RefSeq" id="WP_155476510.1">
    <property type="nucleotide sequence ID" value="NZ_WNKU01000011.1"/>
</dbReference>
<keyword evidence="2" id="KW-1185">Reference proteome</keyword>
<sequence>MSIETKTYHTMGDFRSEVRYYLHYLESTFVLIHKVSKTMTAEEILVEYKQQYSIENRFRFLKSPLILGPVFLKSKKRIHALGHVFILALMVSSYLEYRVRKSLNENQESLTLPGNKKTQVPSIATILEYLKMIVVVSVNGE</sequence>
<accession>A0A6I3SKH7</accession>
<proteinExistence type="predicted"/>
<dbReference type="PANTHER" id="PTHR34614">
    <property type="match status" value="1"/>
</dbReference>
<evidence type="ECO:0008006" key="3">
    <source>
        <dbReference type="Google" id="ProtNLM"/>
    </source>
</evidence>
<name>A0A6I3SKH7_HELMO</name>
<protein>
    <recommendedName>
        <fullName evidence="3">Transposase DDE domain-containing protein</fullName>
    </recommendedName>
</protein>
<evidence type="ECO:0000313" key="1">
    <source>
        <dbReference type="EMBL" id="MTV49403.1"/>
    </source>
</evidence>
<evidence type="ECO:0000313" key="2">
    <source>
        <dbReference type="Proteomes" id="UP000430670"/>
    </source>
</evidence>
<dbReference type="PANTHER" id="PTHR34614:SF2">
    <property type="entry name" value="TRANSPOSASE IS4-LIKE DOMAIN-CONTAINING PROTEIN"/>
    <property type="match status" value="1"/>
</dbReference>
<dbReference type="Proteomes" id="UP000430670">
    <property type="component" value="Unassembled WGS sequence"/>
</dbReference>
<dbReference type="EMBL" id="WNKU01000011">
    <property type="protein sequence ID" value="MTV49403.1"/>
    <property type="molecule type" value="Genomic_DNA"/>
</dbReference>
<dbReference type="AlphaFoldDB" id="A0A6I3SKH7"/>
<gene>
    <name evidence="1" type="ORF">GJ688_10480</name>
</gene>
<comment type="caution">
    <text evidence="1">The sequence shown here is derived from an EMBL/GenBank/DDBJ whole genome shotgun (WGS) entry which is preliminary data.</text>
</comment>